<dbReference type="PANTHER" id="PTHR11895">
    <property type="entry name" value="TRANSAMIDASE"/>
    <property type="match status" value="1"/>
</dbReference>
<evidence type="ECO:0000313" key="2">
    <source>
        <dbReference type="EMBL" id="ONI14471.1"/>
    </source>
</evidence>
<protein>
    <recommendedName>
        <fullName evidence="1">Amidase domain-containing protein</fullName>
    </recommendedName>
</protein>
<dbReference type="Proteomes" id="UP000006882">
    <property type="component" value="Chromosome G4"/>
</dbReference>
<dbReference type="InterPro" id="IPR000120">
    <property type="entry name" value="Amidase"/>
</dbReference>
<name>A0A251PSB3_PRUPE</name>
<evidence type="ECO:0000259" key="1">
    <source>
        <dbReference type="Pfam" id="PF01425"/>
    </source>
</evidence>
<accession>A0A251PSB3</accession>
<sequence length="117" mass="12889">MQFHMNLFTQADVIVSPTIGVTAYTILDDALNTGELDYINGAALVRYSIAGNFLGLPAVTVPVGYDKSGLPIGLQLIGKPWSEATLIHIAFAMQDLYVSEYRKPEVYYDLLNKNSVF</sequence>
<dbReference type="InterPro" id="IPR023631">
    <property type="entry name" value="Amidase_dom"/>
</dbReference>
<dbReference type="InterPro" id="IPR036928">
    <property type="entry name" value="AS_sf"/>
</dbReference>
<proteinExistence type="predicted"/>
<dbReference type="AlphaFoldDB" id="A0A251PSB3"/>
<keyword evidence="3" id="KW-1185">Reference proteome</keyword>
<dbReference type="Gene3D" id="3.90.1300.10">
    <property type="entry name" value="Amidase signature (AS) domain"/>
    <property type="match status" value="1"/>
</dbReference>
<dbReference type="STRING" id="3760.A0A251PSB3"/>
<dbReference type="SUPFAM" id="SSF75304">
    <property type="entry name" value="Amidase signature (AS) enzymes"/>
    <property type="match status" value="1"/>
</dbReference>
<dbReference type="GO" id="GO:0003824">
    <property type="term" value="F:catalytic activity"/>
    <property type="evidence" value="ECO:0007669"/>
    <property type="project" value="InterPro"/>
</dbReference>
<dbReference type="EMBL" id="CM007654">
    <property type="protein sequence ID" value="ONI14471.1"/>
    <property type="molecule type" value="Genomic_DNA"/>
</dbReference>
<feature type="domain" description="Amidase" evidence="1">
    <location>
        <begin position="6"/>
        <end position="86"/>
    </location>
</feature>
<dbReference type="PANTHER" id="PTHR11895:SF67">
    <property type="entry name" value="AMIDASE DOMAIN-CONTAINING PROTEIN"/>
    <property type="match status" value="1"/>
</dbReference>
<gene>
    <name evidence="2" type="ORF">PRUPE_4G282100</name>
</gene>
<organism evidence="2 3">
    <name type="scientific">Prunus persica</name>
    <name type="common">Peach</name>
    <name type="synonym">Amygdalus persica</name>
    <dbReference type="NCBI Taxonomy" id="3760"/>
    <lineage>
        <taxon>Eukaryota</taxon>
        <taxon>Viridiplantae</taxon>
        <taxon>Streptophyta</taxon>
        <taxon>Embryophyta</taxon>
        <taxon>Tracheophyta</taxon>
        <taxon>Spermatophyta</taxon>
        <taxon>Magnoliopsida</taxon>
        <taxon>eudicotyledons</taxon>
        <taxon>Gunneridae</taxon>
        <taxon>Pentapetalae</taxon>
        <taxon>rosids</taxon>
        <taxon>fabids</taxon>
        <taxon>Rosales</taxon>
        <taxon>Rosaceae</taxon>
        <taxon>Amygdaloideae</taxon>
        <taxon>Amygdaleae</taxon>
        <taxon>Prunus</taxon>
    </lineage>
</organism>
<dbReference type="Gramene" id="ONI14471">
    <property type="protein sequence ID" value="ONI14471"/>
    <property type="gene ID" value="PRUPE_4G282100"/>
</dbReference>
<dbReference type="Pfam" id="PF01425">
    <property type="entry name" value="Amidase"/>
    <property type="match status" value="1"/>
</dbReference>
<reference evidence="2 3" key="1">
    <citation type="journal article" date="2013" name="Nat. Genet.">
        <title>The high-quality draft genome of peach (Prunus persica) identifies unique patterns of genetic diversity, domestication and genome evolution.</title>
        <authorList>
            <consortium name="International Peach Genome Initiative"/>
            <person name="Verde I."/>
            <person name="Abbott A.G."/>
            <person name="Scalabrin S."/>
            <person name="Jung S."/>
            <person name="Shu S."/>
            <person name="Marroni F."/>
            <person name="Zhebentyayeva T."/>
            <person name="Dettori M.T."/>
            <person name="Grimwood J."/>
            <person name="Cattonaro F."/>
            <person name="Zuccolo A."/>
            <person name="Rossini L."/>
            <person name="Jenkins J."/>
            <person name="Vendramin E."/>
            <person name="Meisel L.A."/>
            <person name="Decroocq V."/>
            <person name="Sosinski B."/>
            <person name="Prochnik S."/>
            <person name="Mitros T."/>
            <person name="Policriti A."/>
            <person name="Cipriani G."/>
            <person name="Dondini L."/>
            <person name="Ficklin S."/>
            <person name="Goodstein D.M."/>
            <person name="Xuan P."/>
            <person name="Del Fabbro C."/>
            <person name="Aramini V."/>
            <person name="Copetti D."/>
            <person name="Gonzalez S."/>
            <person name="Horner D.S."/>
            <person name="Falchi R."/>
            <person name="Lucas S."/>
            <person name="Mica E."/>
            <person name="Maldonado J."/>
            <person name="Lazzari B."/>
            <person name="Bielenberg D."/>
            <person name="Pirona R."/>
            <person name="Miculan M."/>
            <person name="Barakat A."/>
            <person name="Testolin R."/>
            <person name="Stella A."/>
            <person name="Tartarini S."/>
            <person name="Tonutti P."/>
            <person name="Arus P."/>
            <person name="Orellana A."/>
            <person name="Wells C."/>
            <person name="Main D."/>
            <person name="Vizzotto G."/>
            <person name="Silva H."/>
            <person name="Salamini F."/>
            <person name="Schmutz J."/>
            <person name="Morgante M."/>
            <person name="Rokhsar D.S."/>
        </authorList>
    </citation>
    <scope>NUCLEOTIDE SEQUENCE [LARGE SCALE GENOMIC DNA]</scope>
    <source>
        <strain evidence="3">cv. Nemared</strain>
    </source>
</reference>
<evidence type="ECO:0000313" key="3">
    <source>
        <dbReference type="Proteomes" id="UP000006882"/>
    </source>
</evidence>